<gene>
    <name evidence="5" type="ORF">BDK51DRAFT_20682</name>
</gene>
<dbReference type="PANTHER" id="PTHR11240:SF22">
    <property type="entry name" value="RIBONUCLEASE T2"/>
    <property type="match status" value="1"/>
</dbReference>
<evidence type="ECO:0000256" key="1">
    <source>
        <dbReference type="ARBA" id="ARBA00007469"/>
    </source>
</evidence>
<sequence>MHPVRATLIAGLTAAASAVPSNWFLSPRALTCPASEVSCSSASTDSCCVPDNGILVLSVQWLTGYCASNSCNINPPNFWTIHGLWPDDCSGNQVGNCDDSRQYTDVAQQIQAFNPTLFKTLERVWPSFKGESLSAYDGFWSHEWQKHGTCYSPATPSCFNNARTGEDVATFMSYAYHLYQTYSLDAALSKAGITPGGSYQLTDIDNAITSAYPNIQAAYLCTQDGNLSEVHLGLFATPKGAVTGPSTGDSNTCSGTVNY</sequence>
<evidence type="ECO:0000256" key="4">
    <source>
        <dbReference type="SAM" id="SignalP"/>
    </source>
</evidence>
<dbReference type="GO" id="GO:0033897">
    <property type="term" value="F:ribonuclease T2 activity"/>
    <property type="evidence" value="ECO:0007669"/>
    <property type="project" value="UniProtKB-EC"/>
</dbReference>
<dbReference type="InterPro" id="IPR036430">
    <property type="entry name" value="RNase_T2-like_sf"/>
</dbReference>
<comment type="similarity">
    <text evidence="1 3">Belongs to the RNase T2 family.</text>
</comment>
<dbReference type="InterPro" id="IPR018188">
    <property type="entry name" value="RNase_T2_His_AS_1"/>
</dbReference>
<dbReference type="GO" id="GO:0003723">
    <property type="term" value="F:RNA binding"/>
    <property type="evidence" value="ECO:0007669"/>
    <property type="project" value="InterPro"/>
</dbReference>
<dbReference type="GO" id="GO:0005576">
    <property type="term" value="C:extracellular region"/>
    <property type="evidence" value="ECO:0007669"/>
    <property type="project" value="TreeGrafter"/>
</dbReference>
<dbReference type="SUPFAM" id="SSF55895">
    <property type="entry name" value="Ribonuclease Rh-like"/>
    <property type="match status" value="1"/>
</dbReference>
<dbReference type="EC" id="4.6.1.19" evidence="2"/>
<protein>
    <recommendedName>
        <fullName evidence="2">ribonuclease T2</fullName>
        <ecNumber evidence="2">4.6.1.19</ecNumber>
    </recommendedName>
</protein>
<dbReference type="InterPro" id="IPR033130">
    <property type="entry name" value="RNase_T2_His_AS_2"/>
</dbReference>
<feature type="signal peptide" evidence="4">
    <location>
        <begin position="1"/>
        <end position="18"/>
    </location>
</feature>
<evidence type="ECO:0000256" key="2">
    <source>
        <dbReference type="ARBA" id="ARBA00012571"/>
    </source>
</evidence>
<dbReference type="PROSITE" id="PS00531">
    <property type="entry name" value="RNASE_T2_2"/>
    <property type="match status" value="1"/>
</dbReference>
<dbReference type="Proteomes" id="UP000269721">
    <property type="component" value="Unassembled WGS sequence"/>
</dbReference>
<evidence type="ECO:0000313" key="6">
    <source>
        <dbReference type="Proteomes" id="UP000269721"/>
    </source>
</evidence>
<evidence type="ECO:0000313" key="5">
    <source>
        <dbReference type="EMBL" id="RKO88173.1"/>
    </source>
</evidence>
<dbReference type="Gene3D" id="3.90.730.10">
    <property type="entry name" value="Ribonuclease T2-like"/>
    <property type="match status" value="1"/>
</dbReference>
<organism evidence="5 6">
    <name type="scientific">Blyttiomyces helicus</name>
    <dbReference type="NCBI Taxonomy" id="388810"/>
    <lineage>
        <taxon>Eukaryota</taxon>
        <taxon>Fungi</taxon>
        <taxon>Fungi incertae sedis</taxon>
        <taxon>Chytridiomycota</taxon>
        <taxon>Chytridiomycota incertae sedis</taxon>
        <taxon>Chytridiomycetes</taxon>
        <taxon>Chytridiomycetes incertae sedis</taxon>
        <taxon>Blyttiomyces</taxon>
    </lineage>
</organism>
<dbReference type="PANTHER" id="PTHR11240">
    <property type="entry name" value="RIBONUCLEASE T2"/>
    <property type="match status" value="1"/>
</dbReference>
<evidence type="ECO:0000256" key="3">
    <source>
        <dbReference type="RuleBase" id="RU004328"/>
    </source>
</evidence>
<accession>A0A4P9W9L5</accession>
<reference evidence="6" key="1">
    <citation type="journal article" date="2018" name="Nat. Microbiol.">
        <title>Leveraging single-cell genomics to expand the fungal tree of life.</title>
        <authorList>
            <person name="Ahrendt S.R."/>
            <person name="Quandt C.A."/>
            <person name="Ciobanu D."/>
            <person name="Clum A."/>
            <person name="Salamov A."/>
            <person name="Andreopoulos B."/>
            <person name="Cheng J.F."/>
            <person name="Woyke T."/>
            <person name="Pelin A."/>
            <person name="Henrissat B."/>
            <person name="Reynolds N.K."/>
            <person name="Benny G.L."/>
            <person name="Smith M.E."/>
            <person name="James T.Y."/>
            <person name="Grigoriev I.V."/>
        </authorList>
    </citation>
    <scope>NUCLEOTIDE SEQUENCE [LARGE SCALE GENOMIC DNA]</scope>
</reference>
<dbReference type="AlphaFoldDB" id="A0A4P9W9L5"/>
<dbReference type="InterPro" id="IPR001568">
    <property type="entry name" value="RNase_T2-like"/>
</dbReference>
<proteinExistence type="inferred from homology"/>
<dbReference type="EMBL" id="KZ996893">
    <property type="protein sequence ID" value="RKO88173.1"/>
    <property type="molecule type" value="Genomic_DNA"/>
</dbReference>
<dbReference type="OrthoDB" id="435754at2759"/>
<dbReference type="PROSITE" id="PS00530">
    <property type="entry name" value="RNASE_T2_1"/>
    <property type="match status" value="1"/>
</dbReference>
<name>A0A4P9W9L5_9FUNG</name>
<keyword evidence="6" id="KW-1185">Reference proteome</keyword>
<feature type="chain" id="PRO_5020950275" description="ribonuclease T2" evidence="4">
    <location>
        <begin position="19"/>
        <end position="259"/>
    </location>
</feature>
<dbReference type="Pfam" id="PF00445">
    <property type="entry name" value="Ribonuclease_T2"/>
    <property type="match status" value="1"/>
</dbReference>
<dbReference type="GO" id="GO:0006401">
    <property type="term" value="P:RNA catabolic process"/>
    <property type="evidence" value="ECO:0007669"/>
    <property type="project" value="TreeGrafter"/>
</dbReference>
<keyword evidence="4" id="KW-0732">Signal</keyword>